<keyword evidence="2" id="KW-1185">Reference proteome</keyword>
<gene>
    <name evidence="1" type="ORF">PRUPE_3G108800</name>
</gene>
<evidence type="ECO:0000313" key="2">
    <source>
        <dbReference type="Proteomes" id="UP000006882"/>
    </source>
</evidence>
<dbReference type="STRING" id="3760.A0A251Q1N0"/>
<proteinExistence type="predicted"/>
<dbReference type="Gramene" id="ONI16595">
    <property type="protein sequence ID" value="ONI16595"/>
    <property type="gene ID" value="PRUPE_3G108800"/>
</dbReference>
<dbReference type="EMBL" id="CM007653">
    <property type="protein sequence ID" value="ONI16595.1"/>
    <property type="molecule type" value="Genomic_DNA"/>
</dbReference>
<dbReference type="Proteomes" id="UP000006882">
    <property type="component" value="Chromosome G3"/>
</dbReference>
<accession>A0A251Q1N0</accession>
<protein>
    <submittedName>
        <fullName evidence="1">Uncharacterized protein</fullName>
    </submittedName>
</protein>
<name>A0A251Q1N0_PRUPE</name>
<organism evidence="1 2">
    <name type="scientific">Prunus persica</name>
    <name type="common">Peach</name>
    <name type="synonym">Amygdalus persica</name>
    <dbReference type="NCBI Taxonomy" id="3760"/>
    <lineage>
        <taxon>Eukaryota</taxon>
        <taxon>Viridiplantae</taxon>
        <taxon>Streptophyta</taxon>
        <taxon>Embryophyta</taxon>
        <taxon>Tracheophyta</taxon>
        <taxon>Spermatophyta</taxon>
        <taxon>Magnoliopsida</taxon>
        <taxon>eudicotyledons</taxon>
        <taxon>Gunneridae</taxon>
        <taxon>Pentapetalae</taxon>
        <taxon>rosids</taxon>
        <taxon>fabids</taxon>
        <taxon>Rosales</taxon>
        <taxon>Rosaceae</taxon>
        <taxon>Amygdaloideae</taxon>
        <taxon>Amygdaleae</taxon>
        <taxon>Prunus</taxon>
    </lineage>
</organism>
<sequence>MIVYNSLTDALSFGWLLDHSLYEYVKLEPLLYDPFDYHHELPNFFTQFHQHHHPNNVPIKMPFDHDDLKHMQVQVQDVDVVDKIRCQSLVARGRHYRGVRQRPQGEFVVEKRA</sequence>
<reference evidence="1 2" key="1">
    <citation type="journal article" date="2013" name="Nat. Genet.">
        <title>The high-quality draft genome of peach (Prunus persica) identifies unique patterns of genetic diversity, domestication and genome evolution.</title>
        <authorList>
            <consortium name="International Peach Genome Initiative"/>
            <person name="Verde I."/>
            <person name="Abbott A.G."/>
            <person name="Scalabrin S."/>
            <person name="Jung S."/>
            <person name="Shu S."/>
            <person name="Marroni F."/>
            <person name="Zhebentyayeva T."/>
            <person name="Dettori M.T."/>
            <person name="Grimwood J."/>
            <person name="Cattonaro F."/>
            <person name="Zuccolo A."/>
            <person name="Rossini L."/>
            <person name="Jenkins J."/>
            <person name="Vendramin E."/>
            <person name="Meisel L.A."/>
            <person name="Decroocq V."/>
            <person name="Sosinski B."/>
            <person name="Prochnik S."/>
            <person name="Mitros T."/>
            <person name="Policriti A."/>
            <person name="Cipriani G."/>
            <person name="Dondini L."/>
            <person name="Ficklin S."/>
            <person name="Goodstein D.M."/>
            <person name="Xuan P."/>
            <person name="Del Fabbro C."/>
            <person name="Aramini V."/>
            <person name="Copetti D."/>
            <person name="Gonzalez S."/>
            <person name="Horner D.S."/>
            <person name="Falchi R."/>
            <person name="Lucas S."/>
            <person name="Mica E."/>
            <person name="Maldonado J."/>
            <person name="Lazzari B."/>
            <person name="Bielenberg D."/>
            <person name="Pirona R."/>
            <person name="Miculan M."/>
            <person name="Barakat A."/>
            <person name="Testolin R."/>
            <person name="Stella A."/>
            <person name="Tartarini S."/>
            <person name="Tonutti P."/>
            <person name="Arus P."/>
            <person name="Orellana A."/>
            <person name="Wells C."/>
            <person name="Main D."/>
            <person name="Vizzotto G."/>
            <person name="Silva H."/>
            <person name="Salamini F."/>
            <person name="Schmutz J."/>
            <person name="Morgante M."/>
            <person name="Rokhsar D.S."/>
        </authorList>
    </citation>
    <scope>NUCLEOTIDE SEQUENCE [LARGE SCALE GENOMIC DNA]</scope>
    <source>
        <strain evidence="2">cv. Nemared</strain>
    </source>
</reference>
<dbReference type="AlphaFoldDB" id="A0A251Q1N0"/>
<evidence type="ECO:0000313" key="1">
    <source>
        <dbReference type="EMBL" id="ONI16595.1"/>
    </source>
</evidence>